<dbReference type="VEuPathDB" id="FungiDB:MAPG_03998"/>
<reference evidence="1" key="1">
    <citation type="submission" date="2010-05" db="EMBL/GenBank/DDBJ databases">
        <title>The Genome Sequence of Magnaporthe poae strain ATCC 64411.</title>
        <authorList>
            <consortium name="The Broad Institute Genome Sequencing Platform"/>
            <consortium name="Broad Institute Genome Sequencing Center for Infectious Disease"/>
            <person name="Ma L.-J."/>
            <person name="Dead R."/>
            <person name="Young S."/>
            <person name="Zeng Q."/>
            <person name="Koehrsen M."/>
            <person name="Alvarado L."/>
            <person name="Berlin A."/>
            <person name="Chapman S.B."/>
            <person name="Chen Z."/>
            <person name="Freedman E."/>
            <person name="Gellesch M."/>
            <person name="Goldberg J."/>
            <person name="Griggs A."/>
            <person name="Gujja S."/>
            <person name="Heilman E.R."/>
            <person name="Heiman D."/>
            <person name="Hepburn T."/>
            <person name="Howarth C."/>
            <person name="Jen D."/>
            <person name="Larson L."/>
            <person name="Mehta T."/>
            <person name="Neiman D."/>
            <person name="Pearson M."/>
            <person name="Roberts A."/>
            <person name="Saif S."/>
            <person name="Shea T."/>
            <person name="Shenoy N."/>
            <person name="Sisk P."/>
            <person name="Stolte C."/>
            <person name="Sykes S."/>
            <person name="Walk T."/>
            <person name="White J."/>
            <person name="Yandava C."/>
            <person name="Haas B."/>
            <person name="Nusbaum C."/>
            <person name="Birren B."/>
        </authorList>
    </citation>
    <scope>NUCLEOTIDE SEQUENCE</scope>
    <source>
        <strain evidence="1">ATCC 64411</strain>
    </source>
</reference>
<gene>
    <name evidence="1" type="ORF">MAPG_03998</name>
</gene>
<dbReference type="Proteomes" id="UP000011715">
    <property type="component" value="Unassembled WGS sequence"/>
</dbReference>
<organism evidence="2 3">
    <name type="scientific">Magnaporthiopsis poae (strain ATCC 64411 / 73-15)</name>
    <name type="common">Kentucky bluegrass fungus</name>
    <name type="synonym">Magnaporthe poae</name>
    <dbReference type="NCBI Taxonomy" id="644358"/>
    <lineage>
        <taxon>Eukaryota</taxon>
        <taxon>Fungi</taxon>
        <taxon>Dikarya</taxon>
        <taxon>Ascomycota</taxon>
        <taxon>Pezizomycotina</taxon>
        <taxon>Sordariomycetes</taxon>
        <taxon>Sordariomycetidae</taxon>
        <taxon>Magnaporthales</taxon>
        <taxon>Magnaporthaceae</taxon>
        <taxon>Magnaporthiopsis</taxon>
    </lineage>
</organism>
<reference evidence="1" key="3">
    <citation type="submission" date="2011-03" db="EMBL/GenBank/DDBJ databases">
        <title>Annotation of Magnaporthe poae ATCC 64411.</title>
        <authorList>
            <person name="Ma L.-J."/>
            <person name="Dead R."/>
            <person name="Young S.K."/>
            <person name="Zeng Q."/>
            <person name="Gargeya S."/>
            <person name="Fitzgerald M."/>
            <person name="Haas B."/>
            <person name="Abouelleil A."/>
            <person name="Alvarado L."/>
            <person name="Arachchi H.M."/>
            <person name="Berlin A."/>
            <person name="Brown A."/>
            <person name="Chapman S.B."/>
            <person name="Chen Z."/>
            <person name="Dunbar C."/>
            <person name="Freedman E."/>
            <person name="Gearin G."/>
            <person name="Gellesch M."/>
            <person name="Goldberg J."/>
            <person name="Griggs A."/>
            <person name="Gujja S."/>
            <person name="Heiman D."/>
            <person name="Howarth C."/>
            <person name="Larson L."/>
            <person name="Lui A."/>
            <person name="MacDonald P.J.P."/>
            <person name="Mehta T."/>
            <person name="Montmayeur A."/>
            <person name="Murphy C."/>
            <person name="Neiman D."/>
            <person name="Pearson M."/>
            <person name="Priest M."/>
            <person name="Roberts A."/>
            <person name="Saif S."/>
            <person name="Shea T."/>
            <person name="Shenoy N."/>
            <person name="Sisk P."/>
            <person name="Stolte C."/>
            <person name="Sykes S."/>
            <person name="Yandava C."/>
            <person name="Wortman J."/>
            <person name="Nusbaum C."/>
            <person name="Birren B."/>
        </authorList>
    </citation>
    <scope>NUCLEOTIDE SEQUENCE</scope>
    <source>
        <strain evidence="1">ATCC 64411</strain>
    </source>
</reference>
<reference evidence="2" key="4">
    <citation type="journal article" date="2015" name="G3 (Bethesda)">
        <title>Genome sequences of three phytopathogenic species of the Magnaporthaceae family of fungi.</title>
        <authorList>
            <person name="Okagaki L.H."/>
            <person name="Nunes C.C."/>
            <person name="Sailsbery J."/>
            <person name="Clay B."/>
            <person name="Brown D."/>
            <person name="John T."/>
            <person name="Oh Y."/>
            <person name="Young N."/>
            <person name="Fitzgerald M."/>
            <person name="Haas B.J."/>
            <person name="Zeng Q."/>
            <person name="Young S."/>
            <person name="Adiconis X."/>
            <person name="Fan L."/>
            <person name="Levin J.Z."/>
            <person name="Mitchell T.K."/>
            <person name="Okubara P.A."/>
            <person name="Farman M.L."/>
            <person name="Kohn L.M."/>
            <person name="Birren B."/>
            <person name="Ma L.-J."/>
            <person name="Dean R.A."/>
        </authorList>
    </citation>
    <scope>NUCLEOTIDE SEQUENCE</scope>
    <source>
        <strain evidence="2">ATCC 64411 / 73-15</strain>
    </source>
</reference>
<proteinExistence type="predicted"/>
<evidence type="ECO:0000313" key="2">
    <source>
        <dbReference type="EnsemblFungi" id="MAPG_03998T0"/>
    </source>
</evidence>
<name>A0A0C4DVJ2_MAGP6</name>
<dbReference type="AlphaFoldDB" id="A0A0C4DVJ2"/>
<evidence type="ECO:0000313" key="1">
    <source>
        <dbReference type="EMBL" id="KLU84964.1"/>
    </source>
</evidence>
<sequence>MYDKRRTGWMQIKCLSSNTPLISRILDTEVPACVPWVEEQFSIPFSVSPL</sequence>
<dbReference type="EMBL" id="ADBL01000942">
    <property type="status" value="NOT_ANNOTATED_CDS"/>
    <property type="molecule type" value="Genomic_DNA"/>
</dbReference>
<protein>
    <submittedName>
        <fullName evidence="1 2">Uncharacterized protein</fullName>
    </submittedName>
</protein>
<keyword evidence="3" id="KW-1185">Reference proteome</keyword>
<dbReference type="EMBL" id="GL876968">
    <property type="protein sequence ID" value="KLU84964.1"/>
    <property type="molecule type" value="Genomic_DNA"/>
</dbReference>
<reference evidence="3" key="2">
    <citation type="submission" date="2010-05" db="EMBL/GenBank/DDBJ databases">
        <title>The genome sequence of Magnaporthe poae strain ATCC 64411.</title>
        <authorList>
            <person name="Ma L.-J."/>
            <person name="Dead R."/>
            <person name="Young S."/>
            <person name="Zeng Q."/>
            <person name="Koehrsen M."/>
            <person name="Alvarado L."/>
            <person name="Berlin A."/>
            <person name="Chapman S.B."/>
            <person name="Chen Z."/>
            <person name="Freedman E."/>
            <person name="Gellesch M."/>
            <person name="Goldberg J."/>
            <person name="Griggs A."/>
            <person name="Gujja S."/>
            <person name="Heilman E.R."/>
            <person name="Heiman D."/>
            <person name="Hepburn T."/>
            <person name="Howarth C."/>
            <person name="Jen D."/>
            <person name="Larson L."/>
            <person name="Mehta T."/>
            <person name="Neiman D."/>
            <person name="Pearson M."/>
            <person name="Roberts A."/>
            <person name="Saif S."/>
            <person name="Shea T."/>
            <person name="Shenoy N."/>
            <person name="Sisk P."/>
            <person name="Stolte C."/>
            <person name="Sykes S."/>
            <person name="Walk T."/>
            <person name="White J."/>
            <person name="Yandava C."/>
            <person name="Haas B."/>
            <person name="Nusbaum C."/>
            <person name="Birren B."/>
        </authorList>
    </citation>
    <scope>NUCLEOTIDE SEQUENCE [LARGE SCALE GENOMIC DNA]</scope>
    <source>
        <strain evidence="3">ATCC 64411 / 73-15</strain>
    </source>
</reference>
<dbReference type="EnsemblFungi" id="MAPG_03998T0">
    <property type="protein sequence ID" value="MAPG_03998T0"/>
    <property type="gene ID" value="MAPG_03998"/>
</dbReference>
<reference evidence="2" key="5">
    <citation type="submission" date="2015-06" db="UniProtKB">
        <authorList>
            <consortium name="EnsemblFungi"/>
        </authorList>
    </citation>
    <scope>IDENTIFICATION</scope>
    <source>
        <strain evidence="2">ATCC 64411</strain>
    </source>
</reference>
<accession>A0A0C4DVJ2</accession>
<evidence type="ECO:0000313" key="3">
    <source>
        <dbReference type="Proteomes" id="UP000011715"/>
    </source>
</evidence>